<protein>
    <recommendedName>
        <fullName evidence="1">DUF7919 domain-containing protein</fullName>
    </recommendedName>
</protein>
<dbReference type="RefSeq" id="WP_359270977.1">
    <property type="nucleotide sequence ID" value="NZ_JBEZNA010000017.1"/>
</dbReference>
<dbReference type="InterPro" id="IPR057679">
    <property type="entry name" value="DUF7919"/>
</dbReference>
<reference evidence="2 3" key="1">
    <citation type="submission" date="2024-06" db="EMBL/GenBank/DDBJ databases">
        <title>The Natural Products Discovery Center: Release of the First 8490 Sequenced Strains for Exploring Actinobacteria Biosynthetic Diversity.</title>
        <authorList>
            <person name="Kalkreuter E."/>
            <person name="Kautsar S.A."/>
            <person name="Yang D."/>
            <person name="Bader C.D."/>
            <person name="Teijaro C.N."/>
            <person name="Fluegel L."/>
            <person name="Davis C.M."/>
            <person name="Simpson J.R."/>
            <person name="Lauterbach L."/>
            <person name="Steele A.D."/>
            <person name="Gui C."/>
            <person name="Meng S."/>
            <person name="Li G."/>
            <person name="Viehrig K."/>
            <person name="Ye F."/>
            <person name="Su P."/>
            <person name="Kiefer A.F."/>
            <person name="Nichols A."/>
            <person name="Cepeda A.J."/>
            <person name="Yan W."/>
            <person name="Fan B."/>
            <person name="Jiang Y."/>
            <person name="Adhikari A."/>
            <person name="Zheng C.-J."/>
            <person name="Schuster L."/>
            <person name="Cowan T.M."/>
            <person name="Smanski M.J."/>
            <person name="Chevrette M.G."/>
            <person name="De Carvalho L.P.S."/>
            <person name="Shen B."/>
        </authorList>
    </citation>
    <scope>NUCLEOTIDE SEQUENCE [LARGE SCALE GENOMIC DNA]</scope>
    <source>
        <strain evidence="2 3">NPDC048117</strain>
    </source>
</reference>
<keyword evidence="3" id="KW-1185">Reference proteome</keyword>
<comment type="caution">
    <text evidence="2">The sequence shown here is derived from an EMBL/GenBank/DDBJ whole genome shotgun (WGS) entry which is preliminary data.</text>
</comment>
<feature type="domain" description="DUF7919" evidence="1">
    <location>
        <begin position="2"/>
        <end position="130"/>
    </location>
</feature>
<evidence type="ECO:0000259" key="1">
    <source>
        <dbReference type="Pfam" id="PF25535"/>
    </source>
</evidence>
<evidence type="ECO:0000313" key="2">
    <source>
        <dbReference type="EMBL" id="MEU9577642.1"/>
    </source>
</evidence>
<dbReference type="Pfam" id="PF25535">
    <property type="entry name" value="DUF7919"/>
    <property type="match status" value="1"/>
</dbReference>
<sequence>MTYYADLTPYTFLPPDGPGAGAPRPWHGLPLLNVGWLSAARRYRRGTPPPGLAETLRRMTRTHRAGQTRGFHLCPWCSMRLLRAGPECPRGSAEIRAVGDGVAYAAPELIAHYVESHGYLPPDGFVHAVLRGREG</sequence>
<gene>
    <name evidence="2" type="ORF">AB0D95_10305</name>
</gene>
<name>A0ABV3EN60_9ACTN</name>
<proteinExistence type="predicted"/>
<dbReference type="EMBL" id="JBEZNA010000017">
    <property type="protein sequence ID" value="MEU9577642.1"/>
    <property type="molecule type" value="Genomic_DNA"/>
</dbReference>
<evidence type="ECO:0000313" key="3">
    <source>
        <dbReference type="Proteomes" id="UP001551584"/>
    </source>
</evidence>
<accession>A0ABV3EN60</accession>
<organism evidence="2 3">
    <name type="scientific">Streptomyces chilikensis</name>
    <dbReference type="NCBI Taxonomy" id="1194079"/>
    <lineage>
        <taxon>Bacteria</taxon>
        <taxon>Bacillati</taxon>
        <taxon>Actinomycetota</taxon>
        <taxon>Actinomycetes</taxon>
        <taxon>Kitasatosporales</taxon>
        <taxon>Streptomycetaceae</taxon>
        <taxon>Streptomyces</taxon>
    </lineage>
</organism>
<dbReference type="Proteomes" id="UP001551584">
    <property type="component" value="Unassembled WGS sequence"/>
</dbReference>